<dbReference type="Proteomes" id="UP000719766">
    <property type="component" value="Unassembled WGS sequence"/>
</dbReference>
<proteinExistence type="predicted"/>
<gene>
    <name evidence="1" type="ORF">HD556DRAFT_1225846</name>
</gene>
<evidence type="ECO:0000313" key="1">
    <source>
        <dbReference type="EMBL" id="KAG1804913.1"/>
    </source>
</evidence>
<comment type="caution">
    <text evidence="1">The sequence shown here is derived from an EMBL/GenBank/DDBJ whole genome shotgun (WGS) entry which is preliminary data.</text>
</comment>
<protein>
    <submittedName>
        <fullName evidence="1">Uncharacterized protein</fullName>
    </submittedName>
</protein>
<dbReference type="GeneID" id="64590804"/>
<reference evidence="1" key="1">
    <citation type="journal article" date="2020" name="New Phytol.">
        <title>Comparative genomics reveals dynamic genome evolution in host specialist ectomycorrhizal fungi.</title>
        <authorList>
            <person name="Lofgren L.A."/>
            <person name="Nguyen N.H."/>
            <person name="Vilgalys R."/>
            <person name="Ruytinx J."/>
            <person name="Liao H.L."/>
            <person name="Branco S."/>
            <person name="Kuo A."/>
            <person name="LaButti K."/>
            <person name="Lipzen A."/>
            <person name="Andreopoulos W."/>
            <person name="Pangilinan J."/>
            <person name="Riley R."/>
            <person name="Hundley H."/>
            <person name="Na H."/>
            <person name="Barry K."/>
            <person name="Grigoriev I.V."/>
            <person name="Stajich J.E."/>
            <person name="Kennedy P.G."/>
        </authorList>
    </citation>
    <scope>NUCLEOTIDE SEQUENCE</scope>
    <source>
        <strain evidence="1">S12</strain>
    </source>
</reference>
<accession>A0A9P7J6F2</accession>
<sequence length="710" mass="80258">RWSLGGGRKNVLCHLLRDSTDGKPVKCNRISTSCKGLKACSSNTDTFINATHSYTHRAHISELITPTRAFSPADDSAEREVFTKTFAFFCALKVHGCSFRTSTEFTDFNFKNDSNIDPNDYERALVTPTAVSSHSPTSCLGNLIMRTDKYNQRFIQCEHHSRADRAHLILWNLQEFNINYLQALLAHDIAAIVIHEERAEHCGYGPLVPCDFVASPVEHKQTCARWHRNVAGMLERGRLLKWEHDCQSKFDIFVPVNLVAVPRIAIVCRNPHSHPPPAPIKTPPPLVDLFRSLLMDMDWELADATPRRILCDSGFMRGLRTALGWTLDRSPTLADLHPSLANLDHVHRLMYKFRHDKYPMGTGFQGAKLLVDKENELPRHARYVRCAETHTLPGGVDFRLIVCMSPLMSRHLLLARRVSIDTSFKRLHGWQEFEIEAWDNNHMRSLTGARAFINSQSAQAHLVLFRRIFSIASEDTGTPVSFKHIHGSGYESVVADAHMGQGLGLGMFCSELSKNIKTPCIYEPHRKLCDLTPYDHLRRFYRLCVVHFKRNLRPLQSQVSKEVYNAMLSLSSSDAHPNFQRTLSVIRGGGRKAEAWLKDKLQTNKFALPALYRPASFIPEDIWRACPTTTNGNEQAHRNINCDGVHLTLLGGIMRGRAFDDRAAQSIDVHASLGIGTRDRDATHAYRASRSITRQGNLRLCHLPIVLTAS</sequence>
<dbReference type="RefSeq" id="XP_041166528.1">
    <property type="nucleotide sequence ID" value="XM_041297040.1"/>
</dbReference>
<name>A0A9P7J6F2_9AGAM</name>
<feature type="non-terminal residue" evidence="1">
    <location>
        <position position="1"/>
    </location>
</feature>
<evidence type="ECO:0000313" key="2">
    <source>
        <dbReference type="Proteomes" id="UP000719766"/>
    </source>
</evidence>
<dbReference type="AlphaFoldDB" id="A0A9P7J6F2"/>
<dbReference type="OrthoDB" id="3268409at2759"/>
<dbReference type="EMBL" id="JABBWE010000003">
    <property type="protein sequence ID" value="KAG1804913.1"/>
    <property type="molecule type" value="Genomic_DNA"/>
</dbReference>
<keyword evidence="2" id="KW-1185">Reference proteome</keyword>
<organism evidence="1 2">
    <name type="scientific">Suillus plorans</name>
    <dbReference type="NCBI Taxonomy" id="116603"/>
    <lineage>
        <taxon>Eukaryota</taxon>
        <taxon>Fungi</taxon>
        <taxon>Dikarya</taxon>
        <taxon>Basidiomycota</taxon>
        <taxon>Agaricomycotina</taxon>
        <taxon>Agaricomycetes</taxon>
        <taxon>Agaricomycetidae</taxon>
        <taxon>Boletales</taxon>
        <taxon>Suillineae</taxon>
        <taxon>Suillaceae</taxon>
        <taxon>Suillus</taxon>
    </lineage>
</organism>